<evidence type="ECO:0000313" key="1">
    <source>
        <dbReference type="EMBL" id="MBX51956.1"/>
    </source>
</evidence>
<protein>
    <submittedName>
        <fullName evidence="1">Uncharacterized protein</fullName>
    </submittedName>
</protein>
<organism evidence="1">
    <name type="scientific">Rhizophora mucronata</name>
    <name type="common">Asiatic mangrove</name>
    <dbReference type="NCBI Taxonomy" id="61149"/>
    <lineage>
        <taxon>Eukaryota</taxon>
        <taxon>Viridiplantae</taxon>
        <taxon>Streptophyta</taxon>
        <taxon>Embryophyta</taxon>
        <taxon>Tracheophyta</taxon>
        <taxon>Spermatophyta</taxon>
        <taxon>Magnoliopsida</taxon>
        <taxon>eudicotyledons</taxon>
        <taxon>Gunneridae</taxon>
        <taxon>Pentapetalae</taxon>
        <taxon>rosids</taxon>
        <taxon>fabids</taxon>
        <taxon>Malpighiales</taxon>
        <taxon>Rhizophoraceae</taxon>
        <taxon>Rhizophora</taxon>
    </lineage>
</organism>
<accession>A0A2P2PB23</accession>
<proteinExistence type="predicted"/>
<dbReference type="AlphaFoldDB" id="A0A2P2PB23"/>
<reference evidence="1" key="1">
    <citation type="submission" date="2018-02" db="EMBL/GenBank/DDBJ databases">
        <title>Rhizophora mucronata_Transcriptome.</title>
        <authorList>
            <person name="Meera S.P."/>
            <person name="Sreeshan A."/>
            <person name="Augustine A."/>
        </authorList>
    </citation>
    <scope>NUCLEOTIDE SEQUENCE</scope>
    <source>
        <tissue evidence="1">Leaf</tissue>
    </source>
</reference>
<sequence length="113" mass="13019">MLCGTGGCFSLIHVQPWRYIGKSSDYLMDFWWSSGVLVCQLVCHFRLYAYNAIPATDEVLRTRACMVSWLLYEASSLIFQCLFLLPASTWQSIFYGLIPIIHRITTILWSISL</sequence>
<name>A0A2P2PB23_RHIMU</name>
<dbReference type="EMBL" id="GGEC01071472">
    <property type="protein sequence ID" value="MBX51956.1"/>
    <property type="molecule type" value="Transcribed_RNA"/>
</dbReference>